<dbReference type="Gene3D" id="1.10.287.130">
    <property type="match status" value="1"/>
</dbReference>
<dbReference type="SUPFAM" id="SSF55874">
    <property type="entry name" value="ATPase domain of HSP90 chaperone/DNA topoisomerase II/histidine kinase"/>
    <property type="match status" value="1"/>
</dbReference>
<dbReference type="Gene3D" id="3.30.565.10">
    <property type="entry name" value="Histidine kinase-like ATPase, C-terminal domain"/>
    <property type="match status" value="1"/>
</dbReference>
<evidence type="ECO:0000256" key="6">
    <source>
        <dbReference type="ARBA" id="ARBA00022692"/>
    </source>
</evidence>
<feature type="domain" description="HAMP" evidence="12">
    <location>
        <begin position="156"/>
        <end position="208"/>
    </location>
</feature>
<evidence type="ECO:0000256" key="7">
    <source>
        <dbReference type="ARBA" id="ARBA00022777"/>
    </source>
</evidence>
<dbReference type="EMBL" id="FOXB01000003">
    <property type="protein sequence ID" value="SFO99188.1"/>
    <property type="molecule type" value="Genomic_DNA"/>
</dbReference>
<dbReference type="Pfam" id="PF02518">
    <property type="entry name" value="HATPase_c"/>
    <property type="match status" value="1"/>
</dbReference>
<dbReference type="InterPro" id="IPR036890">
    <property type="entry name" value="HATPase_C_sf"/>
</dbReference>
<evidence type="ECO:0000256" key="8">
    <source>
        <dbReference type="ARBA" id="ARBA00022989"/>
    </source>
</evidence>
<dbReference type="CDD" id="cd00075">
    <property type="entry name" value="HATPase"/>
    <property type="match status" value="1"/>
</dbReference>
<dbReference type="SMART" id="SM00388">
    <property type="entry name" value="HisKA"/>
    <property type="match status" value="1"/>
</dbReference>
<evidence type="ECO:0000256" key="4">
    <source>
        <dbReference type="ARBA" id="ARBA00022553"/>
    </source>
</evidence>
<feature type="transmembrane region" description="Helical" evidence="10">
    <location>
        <begin position="137"/>
        <end position="157"/>
    </location>
</feature>
<keyword evidence="8 10" id="KW-1133">Transmembrane helix</keyword>
<comment type="subcellular location">
    <subcellularLocation>
        <location evidence="2">Membrane</location>
        <topology evidence="2">Multi-pass membrane protein</topology>
    </subcellularLocation>
</comment>
<comment type="catalytic activity">
    <reaction evidence="1">
        <text>ATP + protein L-histidine = ADP + protein N-phospho-L-histidine.</text>
        <dbReference type="EC" id="2.7.13.3"/>
    </reaction>
</comment>
<dbReference type="PROSITE" id="PS50109">
    <property type="entry name" value="HIS_KIN"/>
    <property type="match status" value="1"/>
</dbReference>
<protein>
    <recommendedName>
        <fullName evidence="3">histidine kinase</fullName>
        <ecNumber evidence="3">2.7.13.3</ecNumber>
    </recommendedName>
</protein>
<dbReference type="GO" id="GO:0000155">
    <property type="term" value="F:phosphorelay sensor kinase activity"/>
    <property type="evidence" value="ECO:0007669"/>
    <property type="project" value="InterPro"/>
</dbReference>
<dbReference type="SMART" id="SM00304">
    <property type="entry name" value="HAMP"/>
    <property type="match status" value="1"/>
</dbReference>
<evidence type="ECO:0000313" key="14">
    <source>
        <dbReference type="Proteomes" id="UP000199227"/>
    </source>
</evidence>
<sequence length="404" mass="46901">MRRISIFVFISAIFTIAFLAAGTAFYFYGINDKYRHSQMIVQRNILFAQNILLRLDRGNAKEQIEETSKKYGMKWIKDEKKGISLLKGAKLLGRQPIPFGFIDMLEKDDRIYLLINTFGRLILFEDERYRPYNPKIVWIYFILTALLIMLIFWAIWFKLKPLKSLQRCIRKFGEGELDVHCRIEGSDEIAQVSISLDEAIGRIRMLINSRNLFIRNIMHELKTPLTKGLLTVQMLPESKQKERLERIFMRLDSTISEFGTIEQLSSGKFPLKLRPVTMEDLIDQAIDLAMIEKDRGTFDIKPQRVEADFKLLSIALKNLIDNAIKYSSDRKFHIIADETGIVVESNGNPLSHPLSYYIQPYTQGSEAISGLGLGLYIVDMIAKVHGFSFEYENKEKKNRFIIKF</sequence>
<keyword evidence="4" id="KW-0597">Phosphoprotein</keyword>
<dbReference type="InterPro" id="IPR003660">
    <property type="entry name" value="HAMP_dom"/>
</dbReference>
<evidence type="ECO:0000256" key="10">
    <source>
        <dbReference type="SAM" id="Phobius"/>
    </source>
</evidence>
<evidence type="ECO:0000259" key="12">
    <source>
        <dbReference type="PROSITE" id="PS50885"/>
    </source>
</evidence>
<reference evidence="13 14" key="1">
    <citation type="submission" date="2016-10" db="EMBL/GenBank/DDBJ databases">
        <authorList>
            <person name="de Groot N.N."/>
        </authorList>
    </citation>
    <scope>NUCLEOTIDE SEQUENCE [LARGE SCALE GENOMIC DNA]</scope>
    <source>
        <strain evidence="13 14">EP1-55-1</strain>
    </source>
</reference>
<dbReference type="STRING" id="223786.SAMN05216234_103121"/>
<keyword evidence="7 13" id="KW-0418">Kinase</keyword>
<dbReference type="NCBIfam" id="NF038389">
    <property type="entry name" value="ArsS_fam_HK"/>
    <property type="match status" value="1"/>
</dbReference>
<dbReference type="Pfam" id="PF00512">
    <property type="entry name" value="HisKA"/>
    <property type="match status" value="1"/>
</dbReference>
<dbReference type="InterPro" id="IPR005467">
    <property type="entry name" value="His_kinase_dom"/>
</dbReference>
<dbReference type="InterPro" id="IPR003661">
    <property type="entry name" value="HisK_dim/P_dom"/>
</dbReference>
<dbReference type="PANTHER" id="PTHR45528">
    <property type="entry name" value="SENSOR HISTIDINE KINASE CPXA"/>
    <property type="match status" value="1"/>
</dbReference>
<dbReference type="CDD" id="cd06225">
    <property type="entry name" value="HAMP"/>
    <property type="match status" value="1"/>
</dbReference>
<dbReference type="Proteomes" id="UP000199227">
    <property type="component" value="Unassembled WGS sequence"/>
</dbReference>
<feature type="transmembrane region" description="Helical" evidence="10">
    <location>
        <begin position="6"/>
        <end position="29"/>
    </location>
</feature>
<dbReference type="EC" id="2.7.13.3" evidence="3"/>
<gene>
    <name evidence="13" type="ORF">SAMN05216234_103121</name>
</gene>
<evidence type="ECO:0000256" key="2">
    <source>
        <dbReference type="ARBA" id="ARBA00004141"/>
    </source>
</evidence>
<keyword evidence="6 10" id="KW-0812">Transmembrane</keyword>
<proteinExistence type="predicted"/>
<keyword evidence="9 10" id="KW-0472">Membrane</keyword>
<evidence type="ECO:0000256" key="1">
    <source>
        <dbReference type="ARBA" id="ARBA00000085"/>
    </source>
</evidence>
<organism evidence="13 14">
    <name type="scientific">Hydrogenimonas thermophila</name>
    <dbReference type="NCBI Taxonomy" id="223786"/>
    <lineage>
        <taxon>Bacteria</taxon>
        <taxon>Pseudomonadati</taxon>
        <taxon>Campylobacterota</taxon>
        <taxon>Epsilonproteobacteria</taxon>
        <taxon>Campylobacterales</taxon>
        <taxon>Hydrogenimonadaceae</taxon>
        <taxon>Hydrogenimonas</taxon>
    </lineage>
</organism>
<dbReference type="InterPro" id="IPR047994">
    <property type="entry name" value="ArsS-like"/>
</dbReference>
<dbReference type="PANTHER" id="PTHR45528:SF12">
    <property type="entry name" value="SENSOR HISTIDINE KINASE ARSS"/>
    <property type="match status" value="1"/>
</dbReference>
<accession>A0A1I5LPE9</accession>
<dbReference type="InterPro" id="IPR003594">
    <property type="entry name" value="HATPase_dom"/>
</dbReference>
<evidence type="ECO:0000259" key="11">
    <source>
        <dbReference type="PROSITE" id="PS50109"/>
    </source>
</evidence>
<dbReference type="OrthoDB" id="9812241at2"/>
<evidence type="ECO:0000313" key="13">
    <source>
        <dbReference type="EMBL" id="SFO99188.1"/>
    </source>
</evidence>
<name>A0A1I5LPE9_9BACT</name>
<keyword evidence="5" id="KW-0808">Transferase</keyword>
<dbReference type="GO" id="GO:0016020">
    <property type="term" value="C:membrane"/>
    <property type="evidence" value="ECO:0007669"/>
    <property type="project" value="UniProtKB-SubCell"/>
</dbReference>
<dbReference type="SUPFAM" id="SSF47384">
    <property type="entry name" value="Homodimeric domain of signal transducing histidine kinase"/>
    <property type="match status" value="1"/>
</dbReference>
<evidence type="ECO:0000256" key="5">
    <source>
        <dbReference type="ARBA" id="ARBA00022679"/>
    </source>
</evidence>
<dbReference type="RefSeq" id="WP_092910613.1">
    <property type="nucleotide sequence ID" value="NZ_FOXB01000003.1"/>
</dbReference>
<dbReference type="InterPro" id="IPR036097">
    <property type="entry name" value="HisK_dim/P_sf"/>
</dbReference>
<dbReference type="AlphaFoldDB" id="A0A1I5LPE9"/>
<feature type="domain" description="Histidine kinase" evidence="11">
    <location>
        <begin position="216"/>
        <end position="404"/>
    </location>
</feature>
<dbReference type="InterPro" id="IPR050398">
    <property type="entry name" value="HssS/ArlS-like"/>
</dbReference>
<dbReference type="CDD" id="cd00082">
    <property type="entry name" value="HisKA"/>
    <property type="match status" value="1"/>
</dbReference>
<evidence type="ECO:0000256" key="3">
    <source>
        <dbReference type="ARBA" id="ARBA00012438"/>
    </source>
</evidence>
<evidence type="ECO:0000256" key="9">
    <source>
        <dbReference type="ARBA" id="ARBA00023136"/>
    </source>
</evidence>
<dbReference type="PROSITE" id="PS50885">
    <property type="entry name" value="HAMP"/>
    <property type="match status" value="1"/>
</dbReference>
<keyword evidence="14" id="KW-1185">Reference proteome</keyword>